<accession>A0A1H2GI28</accession>
<dbReference type="Gene3D" id="3.30.70.1280">
    <property type="entry name" value="SP0830-like domains"/>
    <property type="match status" value="1"/>
</dbReference>
<evidence type="ECO:0000313" key="2">
    <source>
        <dbReference type="Proteomes" id="UP000182977"/>
    </source>
</evidence>
<proteinExistence type="predicted"/>
<dbReference type="PIRSF" id="PIRSF008502">
    <property type="entry name" value="UCP008502"/>
    <property type="match status" value="1"/>
</dbReference>
<dbReference type="PANTHER" id="PTHR36439">
    <property type="entry name" value="BLL4334 PROTEIN"/>
    <property type="match status" value="1"/>
</dbReference>
<dbReference type="SUPFAM" id="SSF160379">
    <property type="entry name" value="SP0830-like"/>
    <property type="match status" value="1"/>
</dbReference>
<dbReference type="InterPro" id="IPR012545">
    <property type="entry name" value="DUF1697"/>
</dbReference>
<dbReference type="Pfam" id="PF08002">
    <property type="entry name" value="DUF1697"/>
    <property type="match status" value="1"/>
</dbReference>
<reference evidence="2" key="1">
    <citation type="submission" date="2016-10" db="EMBL/GenBank/DDBJ databases">
        <authorList>
            <person name="Varghese N."/>
            <person name="Submissions S."/>
        </authorList>
    </citation>
    <scope>NUCLEOTIDE SEQUENCE [LARGE SCALE GENOMIC DNA]</scope>
    <source>
        <strain evidence="2">DSM 45079</strain>
    </source>
</reference>
<keyword evidence="2" id="KW-1185">Reference proteome</keyword>
<evidence type="ECO:0000313" key="1">
    <source>
        <dbReference type="EMBL" id="SDU19267.1"/>
    </source>
</evidence>
<dbReference type="EMBL" id="LT629791">
    <property type="protein sequence ID" value="SDU19267.1"/>
    <property type="molecule type" value="Genomic_DNA"/>
</dbReference>
<dbReference type="Proteomes" id="UP000182977">
    <property type="component" value="Chromosome I"/>
</dbReference>
<gene>
    <name evidence="1" type="ORF">SAMN04488563_0511</name>
</gene>
<sequence>MSRHVALLRGINVGGKKKVAMADLRALVAGLGHTDVATYINSGNVVFANAAPDAGRDELETAIESAIRAGLGLEVAVLVRTHDELAAAVDANPFPDAEPSRLLLSFLRTAPEPDTYAAAERVESGADEFRVDGTTVYLHVPDGAGRSKLAAALSKPSLVVATSRNLATVSTLVRLSQDPGNRRSD</sequence>
<dbReference type="OrthoDB" id="9806494at2"/>
<name>A0A1H2GI28_9ACTN</name>
<dbReference type="AlphaFoldDB" id="A0A1H2GI28"/>
<dbReference type="RefSeq" id="WP_046766587.1">
    <property type="nucleotide sequence ID" value="NZ_KQ061219.1"/>
</dbReference>
<dbReference type="STRING" id="419479.SAMN04488563_0511"/>
<organism evidence="1 2">
    <name type="scientific">Jiangella alkaliphila</name>
    <dbReference type="NCBI Taxonomy" id="419479"/>
    <lineage>
        <taxon>Bacteria</taxon>
        <taxon>Bacillati</taxon>
        <taxon>Actinomycetota</taxon>
        <taxon>Actinomycetes</taxon>
        <taxon>Jiangellales</taxon>
        <taxon>Jiangellaceae</taxon>
        <taxon>Jiangella</taxon>
    </lineage>
</organism>
<protein>
    <submittedName>
        <fullName evidence="1">Uncharacterized conserved protein, DUF1697 family</fullName>
    </submittedName>
</protein>
<dbReference type="PANTHER" id="PTHR36439:SF1">
    <property type="entry name" value="DUF1697 DOMAIN-CONTAINING PROTEIN"/>
    <property type="match status" value="1"/>
</dbReference>